<keyword evidence="8" id="KW-1185">Reference proteome</keyword>
<feature type="transmembrane region" description="Helical" evidence="6">
    <location>
        <begin position="37"/>
        <end position="57"/>
    </location>
</feature>
<evidence type="ECO:0000256" key="2">
    <source>
        <dbReference type="ARBA" id="ARBA00022475"/>
    </source>
</evidence>
<gene>
    <name evidence="7" type="ORF">M0G41_00320</name>
</gene>
<dbReference type="Proteomes" id="UP001431449">
    <property type="component" value="Unassembled WGS sequence"/>
</dbReference>
<evidence type="ECO:0000256" key="1">
    <source>
        <dbReference type="ARBA" id="ARBA00004651"/>
    </source>
</evidence>
<reference evidence="7" key="1">
    <citation type="submission" date="2022-04" db="EMBL/GenBank/DDBJ databases">
        <title>Lysobacter sp. CAU 1642 isolated from sea sand.</title>
        <authorList>
            <person name="Kim W."/>
        </authorList>
    </citation>
    <scope>NUCLEOTIDE SEQUENCE</scope>
    <source>
        <strain evidence="7">CAU 1642</strain>
    </source>
</reference>
<comment type="subcellular location">
    <subcellularLocation>
        <location evidence="1">Cell membrane</location>
        <topology evidence="1">Multi-pass membrane protein</topology>
    </subcellularLocation>
</comment>
<feature type="transmembrane region" description="Helical" evidence="6">
    <location>
        <begin position="102"/>
        <end position="120"/>
    </location>
</feature>
<feature type="transmembrane region" description="Helical" evidence="6">
    <location>
        <begin position="12"/>
        <end position="31"/>
    </location>
</feature>
<dbReference type="RefSeq" id="WP_248204062.1">
    <property type="nucleotide sequence ID" value="NZ_JALNMH010000001.1"/>
</dbReference>
<evidence type="ECO:0000313" key="8">
    <source>
        <dbReference type="Proteomes" id="UP001431449"/>
    </source>
</evidence>
<evidence type="ECO:0000256" key="6">
    <source>
        <dbReference type="SAM" id="Phobius"/>
    </source>
</evidence>
<name>A0ABT0GD48_9GAMM</name>
<keyword evidence="5 6" id="KW-0472">Membrane</keyword>
<comment type="caution">
    <text evidence="7">The sequence shown here is derived from an EMBL/GenBank/DDBJ whole genome shotgun (WGS) entry which is preliminary data.</text>
</comment>
<keyword evidence="4 6" id="KW-1133">Transmembrane helix</keyword>
<evidence type="ECO:0000256" key="4">
    <source>
        <dbReference type="ARBA" id="ARBA00022989"/>
    </source>
</evidence>
<protein>
    <submittedName>
        <fullName evidence="7">ATP synthase subunit I</fullName>
    </submittedName>
</protein>
<accession>A0ABT0GD48</accession>
<organism evidence="7 8">
    <name type="scientific">Pseudomarimonas salicorniae</name>
    <dbReference type="NCBI Taxonomy" id="2933270"/>
    <lineage>
        <taxon>Bacteria</taxon>
        <taxon>Pseudomonadati</taxon>
        <taxon>Pseudomonadota</taxon>
        <taxon>Gammaproteobacteria</taxon>
        <taxon>Lysobacterales</taxon>
        <taxon>Lysobacteraceae</taxon>
        <taxon>Pseudomarimonas</taxon>
    </lineage>
</organism>
<evidence type="ECO:0000313" key="7">
    <source>
        <dbReference type="EMBL" id="MCK7592109.1"/>
    </source>
</evidence>
<evidence type="ECO:0000256" key="5">
    <source>
        <dbReference type="ARBA" id="ARBA00023136"/>
    </source>
</evidence>
<keyword evidence="3 6" id="KW-0812">Transmembrane</keyword>
<keyword evidence="2" id="KW-1003">Cell membrane</keyword>
<dbReference type="Pfam" id="PF03899">
    <property type="entry name" value="ATP-synt_I"/>
    <property type="match status" value="1"/>
</dbReference>
<feature type="transmembrane region" description="Helical" evidence="6">
    <location>
        <begin position="78"/>
        <end position="96"/>
    </location>
</feature>
<proteinExistence type="predicted"/>
<sequence length="122" mass="12331">MLNTVAAGRRLARRLLIVQIGVIGLIALALTTMSGRAALGALMGGMAVAVGSALMAWRLFSGPVAGAGPTLTRMAGGLALKWMVIVVLLYLALVPLALEPLAVLGGVLAALGINLSALIFKS</sequence>
<dbReference type="EMBL" id="JALNMH010000001">
    <property type="protein sequence ID" value="MCK7592109.1"/>
    <property type="molecule type" value="Genomic_DNA"/>
</dbReference>
<dbReference type="InterPro" id="IPR005598">
    <property type="entry name" value="ATP_synth_I"/>
</dbReference>
<evidence type="ECO:0000256" key="3">
    <source>
        <dbReference type="ARBA" id="ARBA00022692"/>
    </source>
</evidence>